<accession>A0A0F9EKP4</accession>
<gene>
    <name evidence="1" type="ORF">LCGC14_2415150</name>
</gene>
<comment type="caution">
    <text evidence="1">The sequence shown here is derived from an EMBL/GenBank/DDBJ whole genome shotgun (WGS) entry which is preliminary data.</text>
</comment>
<reference evidence="1" key="1">
    <citation type="journal article" date="2015" name="Nature">
        <title>Complex archaea that bridge the gap between prokaryotes and eukaryotes.</title>
        <authorList>
            <person name="Spang A."/>
            <person name="Saw J.H."/>
            <person name="Jorgensen S.L."/>
            <person name="Zaremba-Niedzwiedzka K."/>
            <person name="Martijn J."/>
            <person name="Lind A.E."/>
            <person name="van Eijk R."/>
            <person name="Schleper C."/>
            <person name="Guy L."/>
            <person name="Ettema T.J."/>
        </authorList>
    </citation>
    <scope>NUCLEOTIDE SEQUENCE</scope>
</reference>
<dbReference type="EMBL" id="LAZR01036588">
    <property type="protein sequence ID" value="KKL24453.1"/>
    <property type="molecule type" value="Genomic_DNA"/>
</dbReference>
<protein>
    <recommendedName>
        <fullName evidence="2">DUF3987 domain-containing protein</fullName>
    </recommendedName>
</protein>
<evidence type="ECO:0000313" key="1">
    <source>
        <dbReference type="EMBL" id="KKL24453.1"/>
    </source>
</evidence>
<name>A0A0F9EKP4_9ZZZZ</name>
<organism evidence="1">
    <name type="scientific">marine sediment metagenome</name>
    <dbReference type="NCBI Taxonomy" id="412755"/>
    <lineage>
        <taxon>unclassified sequences</taxon>
        <taxon>metagenomes</taxon>
        <taxon>ecological metagenomes</taxon>
    </lineage>
</organism>
<proteinExistence type="predicted"/>
<evidence type="ECO:0008006" key="2">
    <source>
        <dbReference type="Google" id="ProtNLM"/>
    </source>
</evidence>
<sequence length="375" mass="42782">VPRGEAKEHLILWSGLYALSSALRRRVKVPKELLGSWTIYPYLYIVVVAPPGKARKTTTVGYAEELLKQTPSVKLADDEFTQQSMMNDLSKSDDGSMSILAGELEDIIRPSGDMIYGFLTSIFDGKGKHSYKTISRKQEIATNPCINLLACTVPEYIAAMPVSVISGGWASRVIFLFEEGVRRRKFFYTDPAEKQYFLTQPDREKRLIEDLAYIATMLEGSFKIESRKTEKHIEDWYVATADNFPLDDYKTHGYFERKPAHVMKIAMLLHIAYSDQLIITKADFDRALEIVGNTEKTLPKVFRAVGMNPYASMTDRIVEYVNEKGRIPRKDLLVHFYHATPTIAMLSDIIGGLIAMEKIDYDEVDTKIYYKRVKK</sequence>
<dbReference type="AlphaFoldDB" id="A0A0F9EKP4"/>
<feature type="non-terminal residue" evidence="1">
    <location>
        <position position="1"/>
    </location>
</feature>